<dbReference type="InterPro" id="IPR013328">
    <property type="entry name" value="6PGD_dom2"/>
</dbReference>
<dbReference type="InterPro" id="IPR013752">
    <property type="entry name" value="KPA_reductase"/>
</dbReference>
<dbReference type="HOGENOM" id="CLU_193951_0_0_1"/>
<dbReference type="Gene3D" id="1.10.1040.10">
    <property type="entry name" value="N-(1-d-carboxylethyl)-l-norvaline Dehydrogenase, domain 2"/>
    <property type="match status" value="1"/>
</dbReference>
<proteinExistence type="predicted"/>
<name>H1VQR3_COLHI</name>
<dbReference type="SUPFAM" id="SSF48179">
    <property type="entry name" value="6-phosphogluconate dehydrogenase C-terminal domain-like"/>
    <property type="match status" value="1"/>
</dbReference>
<gene>
    <name evidence="2" type="ORF">CH063_02868</name>
</gene>
<dbReference type="Pfam" id="PF08546">
    <property type="entry name" value="ApbA_C"/>
    <property type="match status" value="1"/>
</dbReference>
<evidence type="ECO:0000313" key="2">
    <source>
        <dbReference type="EMBL" id="CCF42569.1"/>
    </source>
</evidence>
<reference evidence="3" key="1">
    <citation type="journal article" date="2012" name="Nat. Genet.">
        <title>Lifestyle transitions in plant pathogenic Colletotrichum fungi deciphered by genome and transcriptome analyses.</title>
        <authorList>
            <person name="O'Connell R.J."/>
            <person name="Thon M.R."/>
            <person name="Hacquard S."/>
            <person name="Amyotte S.G."/>
            <person name="Kleemann J."/>
            <person name="Torres M.F."/>
            <person name="Damm U."/>
            <person name="Buiate E.A."/>
            <person name="Epstein L."/>
            <person name="Alkan N."/>
            <person name="Altmueller J."/>
            <person name="Alvarado-Balderrama L."/>
            <person name="Bauser C.A."/>
            <person name="Becker C."/>
            <person name="Birren B.W."/>
            <person name="Chen Z."/>
            <person name="Choi J."/>
            <person name="Crouch J.A."/>
            <person name="Duvick J.P."/>
            <person name="Farman M.A."/>
            <person name="Gan P."/>
            <person name="Heiman D."/>
            <person name="Henrissat B."/>
            <person name="Howard R.J."/>
            <person name="Kabbage M."/>
            <person name="Koch C."/>
            <person name="Kracher B."/>
            <person name="Kubo Y."/>
            <person name="Law A.D."/>
            <person name="Lebrun M.-H."/>
            <person name="Lee Y.-H."/>
            <person name="Miyara I."/>
            <person name="Moore N."/>
            <person name="Neumann U."/>
            <person name="Nordstroem K."/>
            <person name="Panaccione D.G."/>
            <person name="Panstruga R."/>
            <person name="Place M."/>
            <person name="Proctor R.H."/>
            <person name="Prusky D."/>
            <person name="Rech G."/>
            <person name="Reinhardt R."/>
            <person name="Rollins J.A."/>
            <person name="Rounsley S."/>
            <person name="Schardl C.L."/>
            <person name="Schwartz D.C."/>
            <person name="Shenoy N."/>
            <person name="Shirasu K."/>
            <person name="Sikhakolli U.R."/>
            <person name="Stueber K."/>
            <person name="Sukno S.A."/>
            <person name="Sweigard J.A."/>
            <person name="Takano Y."/>
            <person name="Takahara H."/>
            <person name="Trail F."/>
            <person name="van der Does H.C."/>
            <person name="Voll L.M."/>
            <person name="Will I."/>
            <person name="Young S."/>
            <person name="Zeng Q."/>
            <person name="Zhang J."/>
            <person name="Zhou S."/>
            <person name="Dickman M.B."/>
            <person name="Schulze-Lefert P."/>
            <person name="Ver Loren van Themaat E."/>
            <person name="Ma L.-J."/>
            <person name="Vaillancourt L.J."/>
        </authorList>
    </citation>
    <scope>NUCLEOTIDE SEQUENCE [LARGE SCALE GENOMIC DNA]</scope>
    <source>
        <strain evidence="3">IMI 349063</strain>
    </source>
</reference>
<dbReference type="VEuPathDB" id="FungiDB:CH63R_02231"/>
<feature type="non-terminal residue" evidence="2">
    <location>
        <position position="68"/>
    </location>
</feature>
<dbReference type="InterPro" id="IPR008927">
    <property type="entry name" value="6-PGluconate_DH-like_C_sf"/>
</dbReference>
<evidence type="ECO:0000259" key="1">
    <source>
        <dbReference type="Pfam" id="PF08546"/>
    </source>
</evidence>
<feature type="domain" description="Ketopantoate reductase C-terminal" evidence="1">
    <location>
        <begin position="4"/>
        <end position="66"/>
    </location>
</feature>
<organism evidence="2 3">
    <name type="scientific">Colletotrichum higginsianum (strain IMI 349063)</name>
    <name type="common">Crucifer anthracnose fungus</name>
    <dbReference type="NCBI Taxonomy" id="759273"/>
    <lineage>
        <taxon>Eukaryota</taxon>
        <taxon>Fungi</taxon>
        <taxon>Dikarya</taxon>
        <taxon>Ascomycota</taxon>
        <taxon>Pezizomycotina</taxon>
        <taxon>Sordariomycetes</taxon>
        <taxon>Hypocreomycetidae</taxon>
        <taxon>Glomerellales</taxon>
        <taxon>Glomerellaceae</taxon>
        <taxon>Colletotrichum</taxon>
        <taxon>Colletotrichum destructivum species complex</taxon>
    </lineage>
</organism>
<accession>H1VQR3</accession>
<dbReference type="STRING" id="759273.H1VQR3"/>
<dbReference type="Proteomes" id="UP000007174">
    <property type="component" value="Unassembled WGS sequence"/>
</dbReference>
<dbReference type="EMBL" id="CACQ02005479">
    <property type="protein sequence ID" value="CCF42569.1"/>
    <property type="molecule type" value="Genomic_DNA"/>
</dbReference>
<dbReference type="eggNOG" id="ENOG502QPT5">
    <property type="taxonomic scope" value="Eukaryota"/>
</dbReference>
<sequence>MDRFSQSRLKEMLYDVGFKVRDNTSSMLQDVRAGKQTEINEFNGWLVETAGYLDDNLDITHHQILVDL</sequence>
<evidence type="ECO:0000313" key="3">
    <source>
        <dbReference type="Proteomes" id="UP000007174"/>
    </source>
</evidence>
<protein>
    <submittedName>
        <fullName evidence="2">Ketoisovalerate reductase</fullName>
    </submittedName>
</protein>
<dbReference type="AlphaFoldDB" id="H1VQR3"/>